<dbReference type="InterPro" id="IPR020449">
    <property type="entry name" value="Tscrpt_reg_AraC-type_HTH"/>
</dbReference>
<dbReference type="Proteomes" id="UP000013569">
    <property type="component" value="Unassembled WGS sequence"/>
</dbReference>
<sequence>MITGQTQAGPEGSRCGPWRDVRGVEAVVAPERHPDAPTATHWPMGEGMWLTIADHQGITLSRNRSSRGRAEVAVVVAVPGDDGWTLRRGPGEEASPRGLTVVDVLSPFDFRAPGAGSIVALQVPQGWLGLAPETVRYGLDRLRDANPLLGFVRDHVLHLGRLAADCPELLPDLAAPTSAVVRSLILTALDAGDQPRPSELVISVKNHIDAHLTDPGLCADTIAAAHHLSTRKLYSEWPSAEGRLNDYIIRRRLDRARDALVVRRHLTIPAVARAHGFSDATHFAKRFRAAYGISPSQWRRDNAVS</sequence>
<dbReference type="SUPFAM" id="SSF46689">
    <property type="entry name" value="Homeodomain-like"/>
    <property type="match status" value="1"/>
</dbReference>
<dbReference type="PANTHER" id="PTHR46796:SF6">
    <property type="entry name" value="ARAC SUBFAMILY"/>
    <property type="match status" value="1"/>
</dbReference>
<name>R7Y664_9ACTN</name>
<dbReference type="OrthoDB" id="3186094at2"/>
<dbReference type="InterPro" id="IPR018062">
    <property type="entry name" value="HTH_AraC-typ_CS"/>
</dbReference>
<protein>
    <submittedName>
        <fullName evidence="5">Transcriptional regulator, AraC superfamily protein</fullName>
    </submittedName>
</protein>
<evidence type="ECO:0000313" key="5">
    <source>
        <dbReference type="EMBL" id="EON31495.1"/>
    </source>
</evidence>
<evidence type="ECO:0000256" key="1">
    <source>
        <dbReference type="ARBA" id="ARBA00023015"/>
    </source>
</evidence>
<dbReference type="RefSeq" id="WP_010843877.1">
    <property type="nucleotide sequence ID" value="NZ_AQPW01000024.1"/>
</dbReference>
<evidence type="ECO:0000256" key="3">
    <source>
        <dbReference type="ARBA" id="ARBA00023163"/>
    </source>
</evidence>
<proteinExistence type="predicted"/>
<reference evidence="5 6" key="1">
    <citation type="journal article" date="2013" name="Genome Announc.">
        <title>Draft Genome Sequence of a Benzothiophene-Desulfurizing Bacterium, Gordona terrae Strain C-6.</title>
        <authorList>
            <person name="Wang W."/>
            <person name="Ma T."/>
            <person name="Ren Y."/>
            <person name="Li G."/>
        </authorList>
    </citation>
    <scope>NUCLEOTIDE SEQUENCE [LARGE SCALE GENOMIC DNA]</scope>
    <source>
        <strain evidence="5 6">C-6</strain>
    </source>
</reference>
<organism evidence="5 6">
    <name type="scientific">Gordonia terrae C-6</name>
    <dbReference type="NCBI Taxonomy" id="1316928"/>
    <lineage>
        <taxon>Bacteria</taxon>
        <taxon>Bacillati</taxon>
        <taxon>Actinomycetota</taxon>
        <taxon>Actinomycetes</taxon>
        <taxon>Mycobacteriales</taxon>
        <taxon>Gordoniaceae</taxon>
        <taxon>Gordonia</taxon>
    </lineage>
</organism>
<dbReference type="PANTHER" id="PTHR46796">
    <property type="entry name" value="HTH-TYPE TRANSCRIPTIONAL ACTIVATOR RHAS-RELATED"/>
    <property type="match status" value="1"/>
</dbReference>
<dbReference type="PROSITE" id="PS00041">
    <property type="entry name" value="HTH_ARAC_FAMILY_1"/>
    <property type="match status" value="1"/>
</dbReference>
<keyword evidence="3" id="KW-0804">Transcription</keyword>
<dbReference type="Pfam" id="PF12833">
    <property type="entry name" value="HTH_18"/>
    <property type="match status" value="1"/>
</dbReference>
<dbReference type="PROSITE" id="PS01124">
    <property type="entry name" value="HTH_ARAC_FAMILY_2"/>
    <property type="match status" value="1"/>
</dbReference>
<evidence type="ECO:0000259" key="4">
    <source>
        <dbReference type="PROSITE" id="PS01124"/>
    </source>
</evidence>
<gene>
    <name evidence="5" type="ORF">GTC6_17399</name>
</gene>
<evidence type="ECO:0000313" key="6">
    <source>
        <dbReference type="Proteomes" id="UP000013569"/>
    </source>
</evidence>
<dbReference type="SMART" id="SM00342">
    <property type="entry name" value="HTH_ARAC"/>
    <property type="match status" value="1"/>
</dbReference>
<comment type="caution">
    <text evidence="5">The sequence shown here is derived from an EMBL/GenBank/DDBJ whole genome shotgun (WGS) entry which is preliminary data.</text>
</comment>
<accession>R7Y664</accession>
<dbReference type="GO" id="GO:0003700">
    <property type="term" value="F:DNA-binding transcription factor activity"/>
    <property type="evidence" value="ECO:0007669"/>
    <property type="project" value="InterPro"/>
</dbReference>
<dbReference type="AlphaFoldDB" id="R7Y664"/>
<keyword evidence="2" id="KW-0238">DNA-binding</keyword>
<dbReference type="InterPro" id="IPR050204">
    <property type="entry name" value="AraC_XylS_family_regulators"/>
</dbReference>
<dbReference type="PATRIC" id="fig|1316928.3.peg.3515"/>
<dbReference type="Gene3D" id="1.10.10.60">
    <property type="entry name" value="Homeodomain-like"/>
    <property type="match status" value="1"/>
</dbReference>
<dbReference type="InterPro" id="IPR018060">
    <property type="entry name" value="HTH_AraC"/>
</dbReference>
<dbReference type="PRINTS" id="PR00032">
    <property type="entry name" value="HTHARAC"/>
</dbReference>
<keyword evidence="1" id="KW-0805">Transcription regulation</keyword>
<dbReference type="InterPro" id="IPR009057">
    <property type="entry name" value="Homeodomain-like_sf"/>
</dbReference>
<dbReference type="EMBL" id="AQPW01000024">
    <property type="protein sequence ID" value="EON31495.1"/>
    <property type="molecule type" value="Genomic_DNA"/>
</dbReference>
<evidence type="ECO:0000256" key="2">
    <source>
        <dbReference type="ARBA" id="ARBA00023125"/>
    </source>
</evidence>
<feature type="domain" description="HTH araC/xylS-type" evidence="4">
    <location>
        <begin position="202"/>
        <end position="301"/>
    </location>
</feature>
<dbReference type="GO" id="GO:0043565">
    <property type="term" value="F:sequence-specific DNA binding"/>
    <property type="evidence" value="ECO:0007669"/>
    <property type="project" value="InterPro"/>
</dbReference>